<protein>
    <submittedName>
        <fullName evidence="11">Insulinase family protein</fullName>
    </submittedName>
</protein>
<dbReference type="AlphaFoldDB" id="A0A4R9JZ14"/>
<evidence type="ECO:0000313" key="11">
    <source>
        <dbReference type="EMBL" id="TGL57919.1"/>
    </source>
</evidence>
<keyword evidence="3" id="KW-0645">Protease</keyword>
<dbReference type="EMBL" id="RQGD01000034">
    <property type="protein sequence ID" value="TGL57919.1"/>
    <property type="molecule type" value="Genomic_DNA"/>
</dbReference>
<dbReference type="InterPro" id="IPR007863">
    <property type="entry name" value="Peptidase_M16_C"/>
</dbReference>
<dbReference type="OrthoDB" id="9811314at2"/>
<comment type="cofactor">
    <cofactor evidence="1">
        <name>Zn(2+)</name>
        <dbReference type="ChEBI" id="CHEBI:29105"/>
    </cofactor>
</comment>
<organism evidence="11 12">
    <name type="scientific">Leptospira ognonensis</name>
    <dbReference type="NCBI Taxonomy" id="2484945"/>
    <lineage>
        <taxon>Bacteria</taxon>
        <taxon>Pseudomonadati</taxon>
        <taxon>Spirochaetota</taxon>
        <taxon>Spirochaetia</taxon>
        <taxon>Leptospirales</taxon>
        <taxon>Leptospiraceae</taxon>
        <taxon>Leptospira</taxon>
    </lineage>
</organism>
<comment type="caution">
    <text evidence="11">The sequence shown here is derived from an EMBL/GenBank/DDBJ whole genome shotgun (WGS) entry which is preliminary data.</text>
</comment>
<keyword evidence="6" id="KW-0862">Zinc</keyword>
<dbReference type="PANTHER" id="PTHR43690:SF17">
    <property type="entry name" value="PROTEIN YHJJ"/>
    <property type="match status" value="1"/>
</dbReference>
<dbReference type="SUPFAM" id="SSF63411">
    <property type="entry name" value="LuxS/MPP-like metallohydrolase"/>
    <property type="match status" value="4"/>
</dbReference>
<keyword evidence="7" id="KW-0482">Metalloprotease</keyword>
<keyword evidence="12" id="KW-1185">Reference proteome</keyword>
<dbReference type="GO" id="GO:0046872">
    <property type="term" value="F:metal ion binding"/>
    <property type="evidence" value="ECO:0007669"/>
    <property type="project" value="UniProtKB-KW"/>
</dbReference>
<keyword evidence="4" id="KW-0479">Metal-binding</keyword>
<sequence length="962" mass="110703">MYLTKLTSRYFVFIFLFLQLHCNTLINIFSDPFYVHEYHLENGLSVYLSVNEKEPVVKTSILVDAGSADDPEDATGLAHYLEHLMFKGTSQIGTTDFTKEKVFLDQIEDLYEKYRQTTSATERKNIYAKIDELSLKAAKYVIPNEFSRIHSLLGIFDSNAFTSNDRTYYVATVPSNQVKNFLHLEWERFRDPVFRTFHTELESVFEERNLRVADPKAQLFKRYDEIMFSSHPYGEKIPIGTDEHLKNPSIKKIKTFYNEHYLPNKMAICMSGSFDPSEVLEEIKKTFGTMPSHSKPIELKIPEHKPQESSHQIIINSPRKTYLFGIKFPKQSPQLLADAHTIALLLANGYNGLLDESLYYSQKANSVSVTITEWKDYVLLNIWVEPNKNLSLSEARSIILSAFQKIESSEVSEEMFQAIKTNQRLDLIKKKDNNEFRLNEMSEAFLSKWSYDDLQKKFQSANILKLEDLSGFVKDFVNQNIVSIETVTGNSSFPYITKPPISKLEFSSEEESIFKRQFSIEPSHSISPEFASFDQIDSKNYPNGNQIIYQKNKENSLFKFKMIIEKGAWISPYLGISIEYWKHLGTDLYTASALSTKFYLLGSTVSIQTRGETLEITMEGEDKQFIPSFRLLEHSIKSVASSKEVWENLLGSYLQNLELQNKEESELDAALNEYAIFGHNSLRFFQANSNELKQFKSSDAIDILGDLLKYKSKITYYGNLDFDTLEKTVFREYITLSTTKDPSVLSKKQFRNSKETNFFVLTRNRPHVELNYFSSVFMPSPTKSAYFYIYNALYAGLSSPFFMRMREQTGNAYAANVYMSEPAFPKEPILWFANLACQADKLLSCLTDAQASLESPNISKIRFEEAKISAIHAASTIRKTNVYLIDEYNRSLRLALEKDSDQLMFESLSEIQWQDFIDFTKSIKSAGSFQIALIGDPKKFNRQSLSSKGKVEELQASKILGR</sequence>
<dbReference type="InterPro" id="IPR011765">
    <property type="entry name" value="Pept_M16_N"/>
</dbReference>
<keyword evidence="5" id="KW-0378">Hydrolase</keyword>
<dbReference type="Proteomes" id="UP000297693">
    <property type="component" value="Unassembled WGS sequence"/>
</dbReference>
<feature type="domain" description="Peptidase M16 N-terminal" evidence="9">
    <location>
        <begin position="49"/>
        <end position="93"/>
    </location>
</feature>
<accession>A0A4R9JZ14</accession>
<evidence type="ECO:0000256" key="6">
    <source>
        <dbReference type="ARBA" id="ARBA00022833"/>
    </source>
</evidence>
<dbReference type="Pfam" id="PF05193">
    <property type="entry name" value="Peptidase_M16_C"/>
    <property type="match status" value="1"/>
</dbReference>
<evidence type="ECO:0000256" key="8">
    <source>
        <dbReference type="RuleBase" id="RU004447"/>
    </source>
</evidence>
<evidence type="ECO:0000256" key="1">
    <source>
        <dbReference type="ARBA" id="ARBA00001947"/>
    </source>
</evidence>
<dbReference type="Pfam" id="PF00675">
    <property type="entry name" value="Peptidase_M16"/>
    <property type="match status" value="1"/>
</dbReference>
<evidence type="ECO:0000256" key="7">
    <source>
        <dbReference type="ARBA" id="ARBA00023049"/>
    </source>
</evidence>
<evidence type="ECO:0000256" key="3">
    <source>
        <dbReference type="ARBA" id="ARBA00022670"/>
    </source>
</evidence>
<dbReference type="PROSITE" id="PS00143">
    <property type="entry name" value="INSULINASE"/>
    <property type="match status" value="1"/>
</dbReference>
<evidence type="ECO:0000259" key="9">
    <source>
        <dbReference type="Pfam" id="PF00675"/>
    </source>
</evidence>
<evidence type="ECO:0000256" key="5">
    <source>
        <dbReference type="ARBA" id="ARBA00022801"/>
    </source>
</evidence>
<proteinExistence type="inferred from homology"/>
<dbReference type="GO" id="GO:0006508">
    <property type="term" value="P:proteolysis"/>
    <property type="evidence" value="ECO:0007669"/>
    <property type="project" value="UniProtKB-KW"/>
</dbReference>
<dbReference type="Gene3D" id="3.30.830.10">
    <property type="entry name" value="Metalloenzyme, LuxS/M16 peptidase-like"/>
    <property type="match status" value="3"/>
</dbReference>
<dbReference type="InterPro" id="IPR050626">
    <property type="entry name" value="Peptidase_M16"/>
</dbReference>
<dbReference type="PANTHER" id="PTHR43690">
    <property type="entry name" value="NARDILYSIN"/>
    <property type="match status" value="1"/>
</dbReference>
<reference evidence="11" key="1">
    <citation type="journal article" date="2019" name="PLoS Negl. Trop. Dis.">
        <title>Revisiting the worldwide diversity of Leptospira species in the environment.</title>
        <authorList>
            <person name="Vincent A.T."/>
            <person name="Schiettekatte O."/>
            <person name="Bourhy P."/>
            <person name="Veyrier F.J."/>
            <person name="Picardeau M."/>
        </authorList>
    </citation>
    <scope>NUCLEOTIDE SEQUENCE [LARGE SCALE GENOMIC DNA]</scope>
    <source>
        <strain evidence="11">201702476</strain>
    </source>
</reference>
<dbReference type="InterPro" id="IPR001431">
    <property type="entry name" value="Pept_M16_Zn_BS"/>
</dbReference>
<comment type="similarity">
    <text evidence="2 8">Belongs to the peptidase M16 family.</text>
</comment>
<evidence type="ECO:0000313" key="12">
    <source>
        <dbReference type="Proteomes" id="UP000297693"/>
    </source>
</evidence>
<feature type="domain" description="Peptidase M16 C-terminal" evidence="10">
    <location>
        <begin position="251"/>
        <end position="422"/>
    </location>
</feature>
<name>A0A4R9JZ14_9LEPT</name>
<evidence type="ECO:0000256" key="2">
    <source>
        <dbReference type="ARBA" id="ARBA00007261"/>
    </source>
</evidence>
<evidence type="ECO:0000259" key="10">
    <source>
        <dbReference type="Pfam" id="PF05193"/>
    </source>
</evidence>
<evidence type="ECO:0000256" key="4">
    <source>
        <dbReference type="ARBA" id="ARBA00022723"/>
    </source>
</evidence>
<dbReference type="GO" id="GO:0004222">
    <property type="term" value="F:metalloendopeptidase activity"/>
    <property type="evidence" value="ECO:0007669"/>
    <property type="project" value="InterPro"/>
</dbReference>
<dbReference type="InterPro" id="IPR011249">
    <property type="entry name" value="Metalloenz_LuxS/M16"/>
</dbReference>
<gene>
    <name evidence="11" type="ORF">EHQ58_10985</name>
</gene>